<dbReference type="OrthoDB" id="954187at2"/>
<reference evidence="2 3" key="1">
    <citation type="submission" date="2019-02" db="EMBL/GenBank/DDBJ databases">
        <title>Arundinibacter roseus gen. nov., sp. nov., a new member of the family Cytophagaceae.</title>
        <authorList>
            <person name="Szuroczki S."/>
            <person name="Khayer B."/>
            <person name="Sproer C."/>
            <person name="Toumi M."/>
            <person name="Szabo A."/>
            <person name="Felfoldi T."/>
            <person name="Schumann P."/>
            <person name="Toth E."/>
        </authorList>
    </citation>
    <scope>NUCLEOTIDE SEQUENCE [LARGE SCALE GENOMIC DNA]</scope>
    <source>
        <strain evidence="2 3">DMA-k-7a</strain>
    </source>
</reference>
<dbReference type="EMBL" id="SMJU01000006">
    <property type="protein sequence ID" value="TDB65325.1"/>
    <property type="molecule type" value="Genomic_DNA"/>
</dbReference>
<evidence type="ECO:0000313" key="3">
    <source>
        <dbReference type="Proteomes" id="UP000295706"/>
    </source>
</evidence>
<dbReference type="RefSeq" id="WP_132117689.1">
    <property type="nucleotide sequence ID" value="NZ_SMJU01000006.1"/>
</dbReference>
<keyword evidence="3" id="KW-1185">Reference proteome</keyword>
<proteinExistence type="predicted"/>
<protein>
    <submittedName>
        <fullName evidence="2">Uncharacterized protein</fullName>
    </submittedName>
</protein>
<evidence type="ECO:0000256" key="1">
    <source>
        <dbReference type="SAM" id="Phobius"/>
    </source>
</evidence>
<organism evidence="2 3">
    <name type="scientific">Arundinibacter roseus</name>
    <dbReference type="NCBI Taxonomy" id="2070510"/>
    <lineage>
        <taxon>Bacteria</taxon>
        <taxon>Pseudomonadati</taxon>
        <taxon>Bacteroidota</taxon>
        <taxon>Cytophagia</taxon>
        <taxon>Cytophagales</taxon>
        <taxon>Spirosomataceae</taxon>
        <taxon>Arundinibacter</taxon>
    </lineage>
</organism>
<comment type="caution">
    <text evidence="2">The sequence shown here is derived from an EMBL/GenBank/DDBJ whole genome shotgun (WGS) entry which is preliminary data.</text>
</comment>
<keyword evidence="1" id="KW-1133">Transmembrane helix</keyword>
<name>A0A4V2X9W4_9BACT</name>
<dbReference type="AlphaFoldDB" id="A0A4V2X9W4"/>
<dbReference type="Proteomes" id="UP000295706">
    <property type="component" value="Unassembled WGS sequence"/>
</dbReference>
<gene>
    <name evidence="2" type="ORF">EZE20_11550</name>
</gene>
<keyword evidence="1" id="KW-0472">Membrane</keyword>
<feature type="transmembrane region" description="Helical" evidence="1">
    <location>
        <begin position="104"/>
        <end position="124"/>
    </location>
</feature>
<evidence type="ECO:0000313" key="2">
    <source>
        <dbReference type="EMBL" id="TDB65325.1"/>
    </source>
</evidence>
<accession>A0A4V2X9W4</accession>
<keyword evidence="1" id="KW-0812">Transmembrane</keyword>
<sequence length="166" mass="19218">MKPYSEYTAEELATERLFIRWIRHPEDSPIRIFWEQWLQKHPHMSGTVSSARELVRSVSDWELEEMSGEETGSLWNRIRTSIELLPEIERLDPSLKALATNWNFLRWSAGILVVIGLFLGVVFWESGASGNSFSQTIMCENDTLQVTVNQDSTSKEIERKNRSSLK</sequence>